<name>A0ABW8KZE5_9GAMM</name>
<evidence type="ECO:0000313" key="2">
    <source>
        <dbReference type="EMBL" id="MFK3865156.1"/>
    </source>
</evidence>
<dbReference type="RefSeq" id="WP_404675832.1">
    <property type="nucleotide sequence ID" value="NZ_JBJDOT010000021.1"/>
</dbReference>
<protein>
    <submittedName>
        <fullName evidence="2">Metallophosphoesterase</fullName>
    </submittedName>
</protein>
<dbReference type="InterPro" id="IPR050126">
    <property type="entry name" value="Ap4A_hydrolase"/>
</dbReference>
<keyword evidence="3" id="KW-1185">Reference proteome</keyword>
<reference evidence="2 3" key="1">
    <citation type="submission" date="2024-11" db="EMBL/GenBank/DDBJ databases">
        <title>The Natural Products Discovery Center: Release of the First 8490 Sequenced Strains for Exploring Actinobacteria Biosynthetic Diversity.</title>
        <authorList>
            <person name="Kalkreuter E."/>
            <person name="Kautsar S.A."/>
            <person name="Yang D."/>
            <person name="Bader C.D."/>
            <person name="Teijaro C.N."/>
            <person name="Fluegel L."/>
            <person name="Davis C.M."/>
            <person name="Simpson J.R."/>
            <person name="Lauterbach L."/>
            <person name="Steele A.D."/>
            <person name="Gui C."/>
            <person name="Meng S."/>
            <person name="Li G."/>
            <person name="Viehrig K."/>
            <person name="Ye F."/>
            <person name="Su P."/>
            <person name="Kiefer A.F."/>
            <person name="Nichols A."/>
            <person name="Cepeda A.J."/>
            <person name="Yan W."/>
            <person name="Fan B."/>
            <person name="Jiang Y."/>
            <person name="Adhikari A."/>
            <person name="Zheng C.-J."/>
            <person name="Schuster L."/>
            <person name="Cowan T.M."/>
            <person name="Smanski M.J."/>
            <person name="Chevrette M.G."/>
            <person name="De Carvalho L.P.S."/>
            <person name="Shen B."/>
        </authorList>
    </citation>
    <scope>NUCLEOTIDE SEQUENCE [LARGE SCALE GENOMIC DNA]</scope>
    <source>
        <strain evidence="2 3">NPDC078403</strain>
    </source>
</reference>
<feature type="domain" description="Calcineurin-like phosphoesterase" evidence="1">
    <location>
        <begin position="24"/>
        <end position="173"/>
    </location>
</feature>
<sequence length="235" mass="26530">MGISTNKIRYASPNKVIDIPADKRVFVIGDLDADYNKFLQAIHSVSFDPHADVLISLGDVIDRGNDSLKLLDTFSQLGVYMVLGNHEHMMLEALAKDQQSYDLWIKNGGLWHKHSDKNSLLNACNKLISCPLSILLNYQGEKIGLSHTLATCWDWQQPMKVNAQLISDLLWDRQITQSKKLVQNLGVLFSIHGHNATAKPYWIENTYHIDTNYLGGSPTIVELSELIKNFKTLIN</sequence>
<proteinExistence type="predicted"/>
<accession>A0ABW8KZE5</accession>
<dbReference type="SUPFAM" id="SSF56300">
    <property type="entry name" value="Metallo-dependent phosphatases"/>
    <property type="match status" value="1"/>
</dbReference>
<dbReference type="Pfam" id="PF00149">
    <property type="entry name" value="Metallophos"/>
    <property type="match status" value="1"/>
</dbReference>
<dbReference type="PANTHER" id="PTHR42850">
    <property type="entry name" value="METALLOPHOSPHOESTERASE"/>
    <property type="match status" value="1"/>
</dbReference>
<dbReference type="Gene3D" id="3.60.21.10">
    <property type="match status" value="1"/>
</dbReference>
<dbReference type="InterPro" id="IPR004843">
    <property type="entry name" value="Calcineurin-like_PHP"/>
</dbReference>
<dbReference type="InterPro" id="IPR029052">
    <property type="entry name" value="Metallo-depent_PP-like"/>
</dbReference>
<comment type="caution">
    <text evidence="2">The sequence shown here is derived from an EMBL/GenBank/DDBJ whole genome shotgun (WGS) entry which is preliminary data.</text>
</comment>
<gene>
    <name evidence="2" type="ORF">ACI2JU_14955</name>
</gene>
<organism evidence="2 3">
    <name type="scientific">Pseudoalteromonas rhizosphaerae</name>
    <dbReference type="NCBI Taxonomy" id="2518973"/>
    <lineage>
        <taxon>Bacteria</taxon>
        <taxon>Pseudomonadati</taxon>
        <taxon>Pseudomonadota</taxon>
        <taxon>Gammaproteobacteria</taxon>
        <taxon>Alteromonadales</taxon>
        <taxon>Pseudoalteromonadaceae</taxon>
        <taxon>Pseudoalteromonas</taxon>
    </lineage>
</organism>
<evidence type="ECO:0000313" key="3">
    <source>
        <dbReference type="Proteomes" id="UP001620262"/>
    </source>
</evidence>
<evidence type="ECO:0000259" key="1">
    <source>
        <dbReference type="Pfam" id="PF00149"/>
    </source>
</evidence>
<dbReference type="EMBL" id="JBJDOT010000021">
    <property type="protein sequence ID" value="MFK3865156.1"/>
    <property type="molecule type" value="Genomic_DNA"/>
</dbReference>
<dbReference type="PANTHER" id="PTHR42850:SF4">
    <property type="entry name" value="ZINC-DEPENDENT ENDOPOLYPHOSPHATASE"/>
    <property type="match status" value="1"/>
</dbReference>
<dbReference type="Proteomes" id="UP001620262">
    <property type="component" value="Unassembled WGS sequence"/>
</dbReference>